<dbReference type="PANTHER" id="PTHR36809:SF1">
    <property type="entry name" value="TRANSMEMBRANE PROTEIN"/>
    <property type="match status" value="1"/>
</dbReference>
<evidence type="ECO:0000313" key="4">
    <source>
        <dbReference type="Proteomes" id="UP000006729"/>
    </source>
</evidence>
<dbReference type="AlphaFoldDB" id="A0A3N7FRC3"/>
<keyword evidence="2" id="KW-0812">Transmembrane</keyword>
<feature type="transmembrane region" description="Helical" evidence="2">
    <location>
        <begin position="66"/>
        <end position="83"/>
    </location>
</feature>
<keyword evidence="4" id="KW-1185">Reference proteome</keyword>
<dbReference type="Proteomes" id="UP000006729">
    <property type="component" value="Chromosome 11"/>
</dbReference>
<feature type="transmembrane region" description="Helical" evidence="2">
    <location>
        <begin position="89"/>
        <end position="107"/>
    </location>
</feature>
<dbReference type="InParanoid" id="A0A3N7FRC3"/>
<evidence type="ECO:0000313" key="3">
    <source>
        <dbReference type="EMBL" id="RQO97709.1"/>
    </source>
</evidence>
<feature type="region of interest" description="Disordered" evidence="1">
    <location>
        <begin position="35"/>
        <end position="55"/>
    </location>
</feature>
<reference evidence="3 4" key="1">
    <citation type="journal article" date="2006" name="Science">
        <title>The genome of black cottonwood, Populus trichocarpa (Torr. &amp; Gray).</title>
        <authorList>
            <person name="Tuskan G.A."/>
            <person name="Difazio S."/>
            <person name="Jansson S."/>
            <person name="Bohlmann J."/>
            <person name="Grigoriev I."/>
            <person name="Hellsten U."/>
            <person name="Putnam N."/>
            <person name="Ralph S."/>
            <person name="Rombauts S."/>
            <person name="Salamov A."/>
            <person name="Schein J."/>
            <person name="Sterck L."/>
            <person name="Aerts A."/>
            <person name="Bhalerao R.R."/>
            <person name="Bhalerao R.P."/>
            <person name="Blaudez D."/>
            <person name="Boerjan W."/>
            <person name="Brun A."/>
            <person name="Brunner A."/>
            <person name="Busov V."/>
            <person name="Campbell M."/>
            <person name="Carlson J."/>
            <person name="Chalot M."/>
            <person name="Chapman J."/>
            <person name="Chen G.L."/>
            <person name="Cooper D."/>
            <person name="Coutinho P.M."/>
            <person name="Couturier J."/>
            <person name="Covert S."/>
            <person name="Cronk Q."/>
            <person name="Cunningham R."/>
            <person name="Davis J."/>
            <person name="Degroeve S."/>
            <person name="Dejardin A."/>
            <person name="Depamphilis C."/>
            <person name="Detter J."/>
            <person name="Dirks B."/>
            <person name="Dubchak I."/>
            <person name="Duplessis S."/>
            <person name="Ehlting J."/>
            <person name="Ellis B."/>
            <person name="Gendler K."/>
            <person name="Goodstein D."/>
            <person name="Gribskov M."/>
            <person name="Grimwood J."/>
            <person name="Groover A."/>
            <person name="Gunter L."/>
            <person name="Hamberger B."/>
            <person name="Heinze B."/>
            <person name="Helariutta Y."/>
            <person name="Henrissat B."/>
            <person name="Holligan D."/>
            <person name="Holt R."/>
            <person name="Huang W."/>
            <person name="Islam-Faridi N."/>
            <person name="Jones S."/>
            <person name="Jones-Rhoades M."/>
            <person name="Jorgensen R."/>
            <person name="Joshi C."/>
            <person name="Kangasjarvi J."/>
            <person name="Karlsson J."/>
            <person name="Kelleher C."/>
            <person name="Kirkpatrick R."/>
            <person name="Kirst M."/>
            <person name="Kohler A."/>
            <person name="Kalluri U."/>
            <person name="Larimer F."/>
            <person name="Leebens-Mack J."/>
            <person name="Leple J.C."/>
            <person name="Locascio P."/>
            <person name="Lou Y."/>
            <person name="Lucas S."/>
            <person name="Martin F."/>
            <person name="Montanini B."/>
            <person name="Napoli C."/>
            <person name="Nelson D.R."/>
            <person name="Nelson C."/>
            <person name="Nieminen K."/>
            <person name="Nilsson O."/>
            <person name="Pereda V."/>
            <person name="Peter G."/>
            <person name="Philippe R."/>
            <person name="Pilate G."/>
            <person name="Poliakov A."/>
            <person name="Razumovskaya J."/>
            <person name="Richardson P."/>
            <person name="Rinaldi C."/>
            <person name="Ritland K."/>
            <person name="Rouze P."/>
            <person name="Ryaboy D."/>
            <person name="Schmutz J."/>
            <person name="Schrader J."/>
            <person name="Segerman B."/>
            <person name="Shin H."/>
            <person name="Siddiqui A."/>
            <person name="Sterky F."/>
            <person name="Terry A."/>
            <person name="Tsai C.J."/>
            <person name="Uberbacher E."/>
            <person name="Unneberg P."/>
            <person name="Vahala J."/>
            <person name="Wall K."/>
            <person name="Wessler S."/>
            <person name="Yang G."/>
            <person name="Yin T."/>
            <person name="Douglas C."/>
            <person name="Marra M."/>
            <person name="Sandberg G."/>
            <person name="Van de Peer Y."/>
            <person name="Rokhsar D."/>
        </authorList>
    </citation>
    <scope>NUCLEOTIDE SEQUENCE [LARGE SCALE GENOMIC DNA]</scope>
    <source>
        <strain evidence="4">cv. Nisqually</strain>
    </source>
</reference>
<feature type="region of interest" description="Disordered" evidence="1">
    <location>
        <begin position="138"/>
        <end position="160"/>
    </location>
</feature>
<dbReference type="PANTHER" id="PTHR36809">
    <property type="entry name" value="TRANSMEMBRANE PROTEIN"/>
    <property type="match status" value="1"/>
</dbReference>
<evidence type="ECO:0000256" key="1">
    <source>
        <dbReference type="SAM" id="MobiDB-lite"/>
    </source>
</evidence>
<feature type="transmembrane region" description="Helical" evidence="2">
    <location>
        <begin position="190"/>
        <end position="208"/>
    </location>
</feature>
<protein>
    <submittedName>
        <fullName evidence="3">Uncharacterized protein</fullName>
    </submittedName>
</protein>
<name>A0A3N7FRC3_POPTR</name>
<gene>
    <name evidence="3" type="ORF">POPTR_011G085700</name>
</gene>
<dbReference type="EMBL" id="CM009300">
    <property type="protein sequence ID" value="RQO97709.1"/>
    <property type="molecule type" value="Genomic_DNA"/>
</dbReference>
<organism evidence="3 4">
    <name type="scientific">Populus trichocarpa</name>
    <name type="common">Western balsam poplar</name>
    <name type="synonym">Populus balsamifera subsp. trichocarpa</name>
    <dbReference type="NCBI Taxonomy" id="3694"/>
    <lineage>
        <taxon>Eukaryota</taxon>
        <taxon>Viridiplantae</taxon>
        <taxon>Streptophyta</taxon>
        <taxon>Embryophyta</taxon>
        <taxon>Tracheophyta</taxon>
        <taxon>Spermatophyta</taxon>
        <taxon>Magnoliopsida</taxon>
        <taxon>eudicotyledons</taxon>
        <taxon>Gunneridae</taxon>
        <taxon>Pentapetalae</taxon>
        <taxon>rosids</taxon>
        <taxon>fabids</taxon>
        <taxon>Malpighiales</taxon>
        <taxon>Salicaceae</taxon>
        <taxon>Saliceae</taxon>
        <taxon>Populus</taxon>
    </lineage>
</organism>
<sequence>MEATAISSSLKLLITFPANKKALITTRKKRDTIQFSDQFPNSKSSTGHYPSPTGITINGRRLKTRFKILAINGYGISAAADIAQVEVTWQIIVGAIAGVTPFVVAGIEFSKRILARTSTNLMGLEVNDHVSLQWPSYEQPQGSNLRPQSEQTSWSQALTTGPPSRWLTRTIFVAQDVEGFYRGRHGKDSSLVSVCVYFGIHMYFLIYIHEERCTFTYVILLVEDCFDYFLV</sequence>
<keyword evidence="2" id="KW-1133">Transmembrane helix</keyword>
<keyword evidence="2" id="KW-0472">Membrane</keyword>
<proteinExistence type="predicted"/>
<evidence type="ECO:0000256" key="2">
    <source>
        <dbReference type="SAM" id="Phobius"/>
    </source>
</evidence>
<accession>A0A3N7FRC3</accession>
<dbReference type="STRING" id="3694.A0A3N7FRC3"/>